<keyword evidence="11" id="KW-1185">Reference proteome</keyword>
<evidence type="ECO:0000256" key="4">
    <source>
        <dbReference type="ARBA" id="ARBA00022741"/>
    </source>
</evidence>
<sequence>MIETRGLTHRYDAGPDSDGDNDDGDGGGRVAALADVSLRIPDGEFLVLAGANGSGKSTLVRHFNGLLTPDEGTVTVDGTPVGDDLVAARTRVGMVFQEPRDCFVAATVAADVAFGPENLGLDRAAVDARVEAALAAVEMAGRGGERIDRLSGGEQERVAIAGALAMEPAHLVLDEPFAGLDEPARASVLAHLRGLHRNGTSVVLVTHDLRDVLAPADRLVVLADGEVAVDGPPAEAVEALGEVGVRRPD</sequence>
<gene>
    <name evidence="10" type="ORF">ACFQRB_11770</name>
</gene>
<feature type="region of interest" description="Disordered" evidence="8">
    <location>
        <begin position="1"/>
        <end position="28"/>
    </location>
</feature>
<dbReference type="PROSITE" id="PS50893">
    <property type="entry name" value="ABC_TRANSPORTER_2"/>
    <property type="match status" value="1"/>
</dbReference>
<dbReference type="Gene3D" id="3.40.50.300">
    <property type="entry name" value="P-loop containing nucleotide triphosphate hydrolases"/>
    <property type="match status" value="1"/>
</dbReference>
<dbReference type="InterPro" id="IPR050095">
    <property type="entry name" value="ECF_ABC_transporter_ATP-bd"/>
</dbReference>
<dbReference type="InterPro" id="IPR003593">
    <property type="entry name" value="AAA+_ATPase"/>
</dbReference>
<keyword evidence="3" id="KW-0813">Transport</keyword>
<dbReference type="InterPro" id="IPR027417">
    <property type="entry name" value="P-loop_NTPase"/>
</dbReference>
<dbReference type="EMBL" id="JBHSZG010000001">
    <property type="protein sequence ID" value="MFC7136963.1"/>
    <property type="molecule type" value="Genomic_DNA"/>
</dbReference>
<dbReference type="GeneID" id="81121175"/>
<name>A0ABD5XTY6_9EURY</name>
<keyword evidence="4" id="KW-0547">Nucleotide-binding</keyword>
<evidence type="ECO:0000313" key="10">
    <source>
        <dbReference type="EMBL" id="MFC7136963.1"/>
    </source>
</evidence>
<dbReference type="GO" id="GO:0005524">
    <property type="term" value="F:ATP binding"/>
    <property type="evidence" value="ECO:0007669"/>
    <property type="project" value="UniProtKB-KW"/>
</dbReference>
<evidence type="ECO:0000256" key="7">
    <source>
        <dbReference type="ARBA" id="ARBA00025157"/>
    </source>
</evidence>
<dbReference type="InterPro" id="IPR015856">
    <property type="entry name" value="ABC_transpr_CbiO/EcfA_su"/>
</dbReference>
<dbReference type="GO" id="GO:0005886">
    <property type="term" value="C:plasma membrane"/>
    <property type="evidence" value="ECO:0007669"/>
    <property type="project" value="UniProtKB-SubCell"/>
</dbReference>
<accession>A0ABD5XTY6</accession>
<evidence type="ECO:0000256" key="2">
    <source>
        <dbReference type="ARBA" id="ARBA00005417"/>
    </source>
</evidence>
<evidence type="ECO:0000256" key="6">
    <source>
        <dbReference type="ARBA" id="ARBA00023136"/>
    </source>
</evidence>
<feature type="domain" description="ABC transporter" evidence="9">
    <location>
        <begin position="2"/>
        <end position="249"/>
    </location>
</feature>
<evidence type="ECO:0000256" key="3">
    <source>
        <dbReference type="ARBA" id="ARBA00022448"/>
    </source>
</evidence>
<protein>
    <submittedName>
        <fullName evidence="10">Energy-coupling factor ABC transporter ATP-binding protein</fullName>
    </submittedName>
</protein>
<keyword evidence="6" id="KW-0472">Membrane</keyword>
<evidence type="ECO:0000256" key="1">
    <source>
        <dbReference type="ARBA" id="ARBA00004202"/>
    </source>
</evidence>
<comment type="function">
    <text evidence="7">Probably part of an ABC transporter complex. Responsible for energy coupling to the transport system.</text>
</comment>
<dbReference type="Pfam" id="PF00005">
    <property type="entry name" value="ABC_tran"/>
    <property type="match status" value="1"/>
</dbReference>
<dbReference type="AlphaFoldDB" id="A0ABD5XTY6"/>
<comment type="similarity">
    <text evidence="2">Belongs to the ABC transporter superfamily.</text>
</comment>
<reference evidence="10 11" key="1">
    <citation type="journal article" date="2019" name="Int. J. Syst. Evol. Microbiol.">
        <title>The Global Catalogue of Microorganisms (GCM) 10K type strain sequencing project: providing services to taxonomists for standard genome sequencing and annotation.</title>
        <authorList>
            <consortium name="The Broad Institute Genomics Platform"/>
            <consortium name="The Broad Institute Genome Sequencing Center for Infectious Disease"/>
            <person name="Wu L."/>
            <person name="Ma J."/>
        </authorList>
    </citation>
    <scope>NUCLEOTIDE SEQUENCE [LARGE SCALE GENOMIC DNA]</scope>
    <source>
        <strain evidence="10 11">DT92</strain>
    </source>
</reference>
<dbReference type="PANTHER" id="PTHR43553">
    <property type="entry name" value="HEAVY METAL TRANSPORTER"/>
    <property type="match status" value="1"/>
</dbReference>
<dbReference type="RefSeq" id="WP_284013973.1">
    <property type="nucleotide sequence ID" value="NZ_CP126156.1"/>
</dbReference>
<dbReference type="SUPFAM" id="SSF52540">
    <property type="entry name" value="P-loop containing nucleoside triphosphate hydrolases"/>
    <property type="match status" value="1"/>
</dbReference>
<organism evidence="10 11">
    <name type="scientific">Halobaculum litoreum</name>
    <dbReference type="NCBI Taxonomy" id="3031998"/>
    <lineage>
        <taxon>Archaea</taxon>
        <taxon>Methanobacteriati</taxon>
        <taxon>Methanobacteriota</taxon>
        <taxon>Stenosarchaea group</taxon>
        <taxon>Halobacteria</taxon>
        <taxon>Halobacteriales</taxon>
        <taxon>Haloferacaceae</taxon>
        <taxon>Halobaculum</taxon>
    </lineage>
</organism>
<evidence type="ECO:0000313" key="11">
    <source>
        <dbReference type="Proteomes" id="UP001596368"/>
    </source>
</evidence>
<proteinExistence type="inferred from homology"/>
<dbReference type="CDD" id="cd03225">
    <property type="entry name" value="ABC_cobalt_CbiO_domain1"/>
    <property type="match status" value="1"/>
</dbReference>
<evidence type="ECO:0000256" key="5">
    <source>
        <dbReference type="ARBA" id="ARBA00022840"/>
    </source>
</evidence>
<dbReference type="InterPro" id="IPR003439">
    <property type="entry name" value="ABC_transporter-like_ATP-bd"/>
</dbReference>
<keyword evidence="5 10" id="KW-0067">ATP-binding</keyword>
<comment type="subcellular location">
    <subcellularLocation>
        <location evidence="1">Cell membrane</location>
        <topology evidence="1">Peripheral membrane protein</topology>
    </subcellularLocation>
</comment>
<dbReference type="PANTHER" id="PTHR43553:SF24">
    <property type="entry name" value="ENERGY-COUPLING FACTOR TRANSPORTER ATP-BINDING PROTEIN ECFA1"/>
    <property type="match status" value="1"/>
</dbReference>
<evidence type="ECO:0000259" key="9">
    <source>
        <dbReference type="PROSITE" id="PS50893"/>
    </source>
</evidence>
<dbReference type="SMART" id="SM00382">
    <property type="entry name" value="AAA"/>
    <property type="match status" value="1"/>
</dbReference>
<dbReference type="Proteomes" id="UP001596368">
    <property type="component" value="Unassembled WGS sequence"/>
</dbReference>
<feature type="compositionally biased region" description="Acidic residues" evidence="8">
    <location>
        <begin position="15"/>
        <end position="25"/>
    </location>
</feature>
<comment type="caution">
    <text evidence="10">The sequence shown here is derived from an EMBL/GenBank/DDBJ whole genome shotgun (WGS) entry which is preliminary data.</text>
</comment>
<evidence type="ECO:0000256" key="8">
    <source>
        <dbReference type="SAM" id="MobiDB-lite"/>
    </source>
</evidence>